<dbReference type="GeneID" id="302579995"/>
<dbReference type="Proteomes" id="UP000824334">
    <property type="component" value="Chromosome"/>
</dbReference>
<name>A0ABX8TKH2_9CAUL</name>
<evidence type="ECO:0000256" key="1">
    <source>
        <dbReference type="SAM" id="MobiDB-lite"/>
    </source>
</evidence>
<dbReference type="SMART" id="SM00318">
    <property type="entry name" value="SNc"/>
    <property type="match status" value="1"/>
</dbReference>
<reference evidence="3 4" key="1">
    <citation type="submission" date="2021-07" db="EMBL/GenBank/DDBJ databases">
        <title>Isolation and characterization of bacteria from a gold mining with a capacity of golden bioaccumulation.</title>
        <authorList>
            <person name="Yang X.J."/>
        </authorList>
    </citation>
    <scope>NUCLEOTIDE SEQUENCE [LARGE SCALE GENOMIC DNA]</scope>
    <source>
        <strain evidence="3 4">Au29</strain>
    </source>
</reference>
<organism evidence="3 4">
    <name type="scientific">Brevundimonas nasdae</name>
    <dbReference type="NCBI Taxonomy" id="172043"/>
    <lineage>
        <taxon>Bacteria</taxon>
        <taxon>Pseudomonadati</taxon>
        <taxon>Pseudomonadota</taxon>
        <taxon>Alphaproteobacteria</taxon>
        <taxon>Caulobacterales</taxon>
        <taxon>Caulobacteraceae</taxon>
        <taxon>Brevundimonas</taxon>
    </lineage>
</organism>
<evidence type="ECO:0000313" key="4">
    <source>
        <dbReference type="Proteomes" id="UP000824334"/>
    </source>
</evidence>
<gene>
    <name evidence="3" type="ORF">KWG56_05905</name>
</gene>
<proteinExistence type="predicted"/>
<evidence type="ECO:0000313" key="3">
    <source>
        <dbReference type="EMBL" id="QYC11509.1"/>
    </source>
</evidence>
<sequence length="141" mass="15341">MIAAVLVCTSLLMSDGDSGRCRLQSGETQRVRLQGIDAAEVSPYTRCRQRPTIWACSAAARPWGPRATVRARELASQGAVCTVLDTDRYGRHVATCRVSAGDLGGILVREGLAISDPGYANPYGDEQAEAQRRRRGYWASR</sequence>
<accession>A0ABX8TKH2</accession>
<evidence type="ECO:0000259" key="2">
    <source>
        <dbReference type="PROSITE" id="PS50830"/>
    </source>
</evidence>
<dbReference type="RefSeq" id="WP_219354088.1">
    <property type="nucleotide sequence ID" value="NZ_CP080034.1"/>
</dbReference>
<protein>
    <submittedName>
        <fullName evidence="3">Thermonuclease family protein</fullName>
    </submittedName>
</protein>
<feature type="compositionally biased region" description="Basic residues" evidence="1">
    <location>
        <begin position="132"/>
        <end position="141"/>
    </location>
</feature>
<dbReference type="EMBL" id="CP080034">
    <property type="protein sequence ID" value="QYC11509.1"/>
    <property type="molecule type" value="Genomic_DNA"/>
</dbReference>
<keyword evidence="4" id="KW-1185">Reference proteome</keyword>
<dbReference type="InterPro" id="IPR016071">
    <property type="entry name" value="Staphylococal_nuclease_OB-fold"/>
</dbReference>
<dbReference type="Pfam" id="PF00565">
    <property type="entry name" value="SNase"/>
    <property type="match status" value="1"/>
</dbReference>
<feature type="region of interest" description="Disordered" evidence="1">
    <location>
        <begin position="119"/>
        <end position="141"/>
    </location>
</feature>
<dbReference type="PROSITE" id="PS50830">
    <property type="entry name" value="TNASE_3"/>
    <property type="match status" value="1"/>
</dbReference>
<feature type="domain" description="TNase-like" evidence="2">
    <location>
        <begin position="15"/>
        <end position="140"/>
    </location>
</feature>